<accession>A0A5C2SJI3</accession>
<dbReference type="AlphaFoldDB" id="A0A5C2SJI3"/>
<organism evidence="1 2">
    <name type="scientific">Lentinus tigrinus ALCF2SS1-6</name>
    <dbReference type="NCBI Taxonomy" id="1328759"/>
    <lineage>
        <taxon>Eukaryota</taxon>
        <taxon>Fungi</taxon>
        <taxon>Dikarya</taxon>
        <taxon>Basidiomycota</taxon>
        <taxon>Agaricomycotina</taxon>
        <taxon>Agaricomycetes</taxon>
        <taxon>Polyporales</taxon>
        <taxon>Polyporaceae</taxon>
        <taxon>Lentinus</taxon>
    </lineage>
</organism>
<evidence type="ECO:0000313" key="2">
    <source>
        <dbReference type="Proteomes" id="UP000313359"/>
    </source>
</evidence>
<keyword evidence="2" id="KW-1185">Reference proteome</keyword>
<proteinExistence type="predicted"/>
<name>A0A5C2SJI3_9APHY</name>
<gene>
    <name evidence="1" type="ORF">L227DRAFT_54796</name>
</gene>
<evidence type="ECO:0000313" key="1">
    <source>
        <dbReference type="EMBL" id="RPD61596.1"/>
    </source>
</evidence>
<sequence length="71" mass="7914">MLRPDAECMLGQLIFDVHCPSGSERNLSAAHIGHKYDSIEGLEDTVRAIDTQAAAYRSSRQIVIQKVRSEQ</sequence>
<dbReference type="Proteomes" id="UP000313359">
    <property type="component" value="Unassembled WGS sequence"/>
</dbReference>
<protein>
    <submittedName>
        <fullName evidence="1">Uncharacterized protein</fullName>
    </submittedName>
</protein>
<reference evidence="1" key="1">
    <citation type="journal article" date="2018" name="Genome Biol. Evol.">
        <title>Genomics and development of Lentinus tigrinus, a white-rot wood-decaying mushroom with dimorphic fruiting bodies.</title>
        <authorList>
            <person name="Wu B."/>
            <person name="Xu Z."/>
            <person name="Knudson A."/>
            <person name="Carlson A."/>
            <person name="Chen N."/>
            <person name="Kovaka S."/>
            <person name="LaButti K."/>
            <person name="Lipzen A."/>
            <person name="Pennachio C."/>
            <person name="Riley R."/>
            <person name="Schakwitz W."/>
            <person name="Umezawa K."/>
            <person name="Ohm R.A."/>
            <person name="Grigoriev I.V."/>
            <person name="Nagy L.G."/>
            <person name="Gibbons J."/>
            <person name="Hibbett D."/>
        </authorList>
    </citation>
    <scope>NUCLEOTIDE SEQUENCE [LARGE SCALE GENOMIC DNA]</scope>
    <source>
        <strain evidence="1">ALCF2SS1-6</strain>
    </source>
</reference>
<dbReference type="EMBL" id="ML122261">
    <property type="protein sequence ID" value="RPD61596.1"/>
    <property type="molecule type" value="Genomic_DNA"/>
</dbReference>